<feature type="compositionally biased region" description="Basic and acidic residues" evidence="1">
    <location>
        <begin position="23"/>
        <end position="36"/>
    </location>
</feature>
<protein>
    <submittedName>
        <fullName evidence="2">Uncharacterized protein</fullName>
    </submittedName>
</protein>
<dbReference type="AlphaFoldDB" id="A0A919UHQ7"/>
<evidence type="ECO:0000313" key="3">
    <source>
        <dbReference type="Proteomes" id="UP000660611"/>
    </source>
</evidence>
<evidence type="ECO:0000256" key="1">
    <source>
        <dbReference type="SAM" id="MobiDB-lite"/>
    </source>
</evidence>
<proteinExistence type="predicted"/>
<feature type="region of interest" description="Disordered" evidence="1">
    <location>
        <begin position="1"/>
        <end position="101"/>
    </location>
</feature>
<dbReference type="EMBL" id="BONQ01000184">
    <property type="protein sequence ID" value="GIG52646.1"/>
    <property type="molecule type" value="Genomic_DNA"/>
</dbReference>
<sequence>MREHSSFDECGRVAGRRGARGTELTESHEGEADQRTRLRTRRTTPYAPAPSGHERLRRAPRVGKTVRMPLPQVTDRQAWQAKPDELRVKEKADLGTSSGGR</sequence>
<evidence type="ECO:0000313" key="2">
    <source>
        <dbReference type="EMBL" id="GIG52646.1"/>
    </source>
</evidence>
<name>A0A919UHQ7_9ACTN</name>
<accession>A0A919UHQ7</accession>
<comment type="caution">
    <text evidence="2">The sequence shown here is derived from an EMBL/GenBank/DDBJ whole genome shotgun (WGS) entry which is preliminary data.</text>
</comment>
<gene>
    <name evidence="2" type="ORF">Dsi01nite_106870</name>
</gene>
<dbReference type="Proteomes" id="UP000660611">
    <property type="component" value="Unassembled WGS sequence"/>
</dbReference>
<feature type="compositionally biased region" description="Basic and acidic residues" evidence="1">
    <location>
        <begin position="1"/>
        <end position="11"/>
    </location>
</feature>
<feature type="compositionally biased region" description="Basic and acidic residues" evidence="1">
    <location>
        <begin position="82"/>
        <end position="93"/>
    </location>
</feature>
<reference evidence="2" key="1">
    <citation type="submission" date="2021-01" db="EMBL/GenBank/DDBJ databases">
        <title>Whole genome shotgun sequence of Dactylosporangium siamense NBRC 106093.</title>
        <authorList>
            <person name="Komaki H."/>
            <person name="Tamura T."/>
        </authorList>
    </citation>
    <scope>NUCLEOTIDE SEQUENCE</scope>
    <source>
        <strain evidence="2">NBRC 106093</strain>
    </source>
</reference>
<organism evidence="2 3">
    <name type="scientific">Dactylosporangium siamense</name>
    <dbReference type="NCBI Taxonomy" id="685454"/>
    <lineage>
        <taxon>Bacteria</taxon>
        <taxon>Bacillati</taxon>
        <taxon>Actinomycetota</taxon>
        <taxon>Actinomycetes</taxon>
        <taxon>Micromonosporales</taxon>
        <taxon>Micromonosporaceae</taxon>
        <taxon>Dactylosporangium</taxon>
    </lineage>
</organism>
<keyword evidence="3" id="KW-1185">Reference proteome</keyword>